<dbReference type="InterPro" id="IPR011701">
    <property type="entry name" value="MFS"/>
</dbReference>
<dbReference type="Proteomes" id="UP001642483">
    <property type="component" value="Unassembled WGS sequence"/>
</dbReference>
<evidence type="ECO:0000256" key="1">
    <source>
        <dbReference type="ARBA" id="ARBA00022692"/>
    </source>
</evidence>
<feature type="transmembrane region" description="Helical" evidence="5">
    <location>
        <begin position="84"/>
        <end position="105"/>
    </location>
</feature>
<dbReference type="EMBL" id="CAWYQH010000108">
    <property type="protein sequence ID" value="CAK8688698.1"/>
    <property type="molecule type" value="Genomic_DNA"/>
</dbReference>
<evidence type="ECO:0000256" key="2">
    <source>
        <dbReference type="ARBA" id="ARBA00022989"/>
    </source>
</evidence>
<keyword evidence="3 5" id="KW-0472">Membrane</keyword>
<feature type="transmembrane region" description="Helical" evidence="5">
    <location>
        <begin position="234"/>
        <end position="257"/>
    </location>
</feature>
<feature type="transmembrane region" description="Helical" evidence="5">
    <location>
        <begin position="322"/>
        <end position="340"/>
    </location>
</feature>
<feature type="transmembrane region" description="Helical" evidence="5">
    <location>
        <begin position="352"/>
        <end position="370"/>
    </location>
</feature>
<feature type="transmembrane region" description="Helical" evidence="5">
    <location>
        <begin position="277"/>
        <end position="302"/>
    </location>
</feature>
<evidence type="ECO:0008006" key="8">
    <source>
        <dbReference type="Google" id="ProtNLM"/>
    </source>
</evidence>
<keyword evidence="2 5" id="KW-1133">Transmembrane helix</keyword>
<organism evidence="6 7">
    <name type="scientific">Clavelina lepadiformis</name>
    <name type="common">Light-bulb sea squirt</name>
    <name type="synonym">Ascidia lepadiformis</name>
    <dbReference type="NCBI Taxonomy" id="159417"/>
    <lineage>
        <taxon>Eukaryota</taxon>
        <taxon>Metazoa</taxon>
        <taxon>Chordata</taxon>
        <taxon>Tunicata</taxon>
        <taxon>Ascidiacea</taxon>
        <taxon>Aplousobranchia</taxon>
        <taxon>Clavelinidae</taxon>
        <taxon>Clavelina</taxon>
    </lineage>
</organism>
<keyword evidence="7" id="KW-1185">Reference proteome</keyword>
<evidence type="ECO:0000313" key="6">
    <source>
        <dbReference type="EMBL" id="CAK8688698.1"/>
    </source>
</evidence>
<protein>
    <recommendedName>
        <fullName evidence="8">Sodium-dependent glucose transporter 1-like protein</fullName>
    </recommendedName>
</protein>
<gene>
    <name evidence="6" type="ORF">CVLEPA_LOCUS20685</name>
</gene>
<feature type="transmembrane region" description="Helical" evidence="5">
    <location>
        <begin position="411"/>
        <end position="433"/>
    </location>
</feature>
<feature type="transmembrane region" description="Helical" evidence="5">
    <location>
        <begin position="46"/>
        <end position="72"/>
    </location>
</feature>
<name>A0ABP0GCN6_CLALP</name>
<keyword evidence="1 5" id="KW-0812">Transmembrane</keyword>
<reference evidence="6 7" key="1">
    <citation type="submission" date="2024-02" db="EMBL/GenBank/DDBJ databases">
        <authorList>
            <person name="Daric V."/>
            <person name="Darras S."/>
        </authorList>
    </citation>
    <scope>NUCLEOTIDE SEQUENCE [LARGE SCALE GENOMIC DNA]</scope>
</reference>
<feature type="region of interest" description="Disordered" evidence="4">
    <location>
        <begin position="1"/>
        <end position="33"/>
    </location>
</feature>
<feature type="transmembrane region" description="Helical" evidence="5">
    <location>
        <begin position="146"/>
        <end position="164"/>
    </location>
</feature>
<feature type="transmembrane region" description="Helical" evidence="5">
    <location>
        <begin position="171"/>
        <end position="190"/>
    </location>
</feature>
<accession>A0ABP0GCN6</accession>
<feature type="transmembrane region" description="Helical" evidence="5">
    <location>
        <begin position="117"/>
        <end position="140"/>
    </location>
</feature>
<sequence>MKDSPKEDDFAKKEVSKNLLGEDSTAKQDATTDDSKRRALSDFPRYLWSVALGAGFFGMGLTLAILGLALPTLAVNLNLTIDDLSLVLIARGGGYIVGSFIAGILESKFDFHILAAIFLLVMGIGVVLTPVILNVASFYICTALSSLGMGGYETVANVLCLYLWGKKSEPVLQFLHFWFCFGSAMTPFLSKSFLNQVVHNASHSVNSSATASMASSPNITYIENTTVPLVSVPYFIIAGFLTLVIISLLLLKCFASLDSTKSQDENTIEQEGTRYRYGILILIFWLFFFMSGFQVTMFTFLYKFGITESPGLAYSRDVSADLNAMFFITVVVGQFLAIFWSQKFSPAKILTADFIGVGIGSVLLLLYPLYFEAAPILFWITIGLIGFSGTSIYACIFLWTNQYITINGSAAAVFIFGAAVGEMVLPIPVGFLIEEHVLSFLYFCSGYTFTLILIFLLTVKFAQTKGQRLSQNNPDEEDKLKAEECLADQKIPETVI</sequence>
<evidence type="ECO:0000313" key="7">
    <source>
        <dbReference type="Proteomes" id="UP001642483"/>
    </source>
</evidence>
<dbReference type="Gene3D" id="1.20.1250.20">
    <property type="entry name" value="MFS general substrate transporter like domains"/>
    <property type="match status" value="2"/>
</dbReference>
<dbReference type="PANTHER" id="PTHR23121:SF9">
    <property type="entry name" value="SODIUM-DEPENDENT GLUCOSE TRANSPORTER 1"/>
    <property type="match status" value="1"/>
</dbReference>
<evidence type="ECO:0000256" key="5">
    <source>
        <dbReference type="SAM" id="Phobius"/>
    </source>
</evidence>
<dbReference type="SUPFAM" id="SSF103473">
    <property type="entry name" value="MFS general substrate transporter"/>
    <property type="match status" value="1"/>
</dbReference>
<comment type="caution">
    <text evidence="6">The sequence shown here is derived from an EMBL/GenBank/DDBJ whole genome shotgun (WGS) entry which is preliminary data.</text>
</comment>
<evidence type="ECO:0000256" key="3">
    <source>
        <dbReference type="ARBA" id="ARBA00023136"/>
    </source>
</evidence>
<feature type="compositionally biased region" description="Basic and acidic residues" evidence="4">
    <location>
        <begin position="1"/>
        <end position="16"/>
    </location>
</feature>
<feature type="transmembrane region" description="Helical" evidence="5">
    <location>
        <begin position="376"/>
        <end position="399"/>
    </location>
</feature>
<evidence type="ECO:0000256" key="4">
    <source>
        <dbReference type="SAM" id="MobiDB-lite"/>
    </source>
</evidence>
<dbReference type="InterPro" id="IPR036259">
    <property type="entry name" value="MFS_trans_sf"/>
</dbReference>
<proteinExistence type="predicted"/>
<dbReference type="PANTHER" id="PTHR23121">
    <property type="entry name" value="SODIUM-DEPENDENT GLUCOSE TRANSPORTER 1"/>
    <property type="match status" value="1"/>
</dbReference>
<dbReference type="Pfam" id="PF07690">
    <property type="entry name" value="MFS_1"/>
    <property type="match status" value="1"/>
</dbReference>
<feature type="transmembrane region" description="Helical" evidence="5">
    <location>
        <begin position="439"/>
        <end position="459"/>
    </location>
</feature>